<keyword evidence="2" id="KW-1185">Reference proteome</keyword>
<organism evidence="1 2">
    <name type="scientific">Williamwhitmania taraxaci</name>
    <dbReference type="NCBI Taxonomy" id="1640674"/>
    <lineage>
        <taxon>Bacteria</taxon>
        <taxon>Pseudomonadati</taxon>
        <taxon>Bacteroidota</taxon>
        <taxon>Bacteroidia</taxon>
        <taxon>Bacteroidales</taxon>
        <taxon>Williamwhitmaniaceae</taxon>
        <taxon>Williamwhitmania</taxon>
    </lineage>
</organism>
<sequence>MAKTVHQLDVPLRNAAFLGISCAESILRFSWLLNKQLGADFVYAEQSHELISPFATFQFFDEEAALHFLLISNKVEETRLSLALKNIDYILVCIGPDADKPLLRWSNRVKQIEGVVGCYPLLSDKGILKKLATILAK</sequence>
<reference evidence="1 2" key="1">
    <citation type="submission" date="2016-09" db="EMBL/GenBank/DDBJ databases">
        <authorList>
            <person name="Capua I."/>
            <person name="De Benedictis P."/>
            <person name="Joannis T."/>
            <person name="Lombin L.H."/>
            <person name="Cattoli G."/>
        </authorList>
    </citation>
    <scope>NUCLEOTIDE SEQUENCE [LARGE SCALE GENOMIC DNA]</scope>
    <source>
        <strain evidence="1 2">A7P-90m</strain>
    </source>
</reference>
<dbReference type="Proteomes" id="UP000199452">
    <property type="component" value="Unassembled WGS sequence"/>
</dbReference>
<protein>
    <submittedName>
        <fullName evidence="1">Uncharacterized protein</fullName>
    </submittedName>
</protein>
<dbReference type="EMBL" id="FMYP01000025">
    <property type="protein sequence ID" value="SDC31259.1"/>
    <property type="molecule type" value="Genomic_DNA"/>
</dbReference>
<evidence type="ECO:0000313" key="1">
    <source>
        <dbReference type="EMBL" id="SDC31259.1"/>
    </source>
</evidence>
<gene>
    <name evidence="1" type="ORF">SAMN05216323_102532</name>
</gene>
<dbReference type="RefSeq" id="WP_092437819.1">
    <property type="nucleotide sequence ID" value="NZ_FMYP01000025.1"/>
</dbReference>
<accession>A0A1G6KJK0</accession>
<evidence type="ECO:0000313" key="2">
    <source>
        <dbReference type="Proteomes" id="UP000199452"/>
    </source>
</evidence>
<dbReference type="OrthoDB" id="676614at2"/>
<proteinExistence type="predicted"/>
<dbReference type="AlphaFoldDB" id="A0A1G6KJK0"/>
<dbReference type="STRING" id="1640674.SAMN05216323_102532"/>
<name>A0A1G6KJK0_9BACT</name>